<reference evidence="2 4" key="2">
    <citation type="submission" date="2018-12" db="EMBL/GenBank/DDBJ databases">
        <authorList>
            <consortium name="Pathogen Informatics"/>
        </authorList>
    </citation>
    <scope>NUCLEOTIDE SEQUENCE [LARGE SCALE GENOMIC DNA]</scope>
    <source>
        <strain evidence="2 4">NCTC12735</strain>
        <plasmid evidence="4">9</plasmid>
    </source>
</reference>
<dbReference type="STRING" id="45056.Lade_0909"/>
<dbReference type="EMBL" id="LR134418">
    <property type="protein sequence ID" value="VEH84847.1"/>
    <property type="molecule type" value="Genomic_DNA"/>
</dbReference>
<protein>
    <submittedName>
        <fullName evidence="1">Uncharacterized protein</fullName>
    </submittedName>
</protein>
<evidence type="ECO:0000313" key="2">
    <source>
        <dbReference type="EMBL" id="VEH84847.1"/>
    </source>
</evidence>
<proteinExistence type="predicted"/>
<dbReference type="Proteomes" id="UP000281170">
    <property type="component" value="Plasmid 9"/>
</dbReference>
<keyword evidence="3" id="KW-1185">Reference proteome</keyword>
<evidence type="ECO:0000313" key="4">
    <source>
        <dbReference type="Proteomes" id="UP000281170"/>
    </source>
</evidence>
<evidence type="ECO:0000313" key="1">
    <source>
        <dbReference type="EMBL" id="KTC66251.1"/>
    </source>
</evidence>
<dbReference type="Proteomes" id="UP000054859">
    <property type="component" value="Unassembled WGS sequence"/>
</dbReference>
<dbReference type="AlphaFoldDB" id="A0A0W0R5C7"/>
<evidence type="ECO:0000313" key="3">
    <source>
        <dbReference type="Proteomes" id="UP000054859"/>
    </source>
</evidence>
<dbReference type="OrthoDB" id="8775830at2"/>
<keyword evidence="2" id="KW-0614">Plasmid</keyword>
<sequence>MRFILITFFFSSMFTSAHGEKVSSISLWTYPVEVIYIINHPKTGEMVIGSDYQDGCNLLGEQYFWGIVPSRSDRPACYSMTSYNMIIGADTWLCSDGTNAYYSVPHNFCLDIKTCPDNSWTLSEDEKYCIREDFPCVPDPENVSEEQALAALAYGESHWTNNYKEMAGIASAAHRRMKAKGFKSINELILKDENFAYATDPKSKNERYYNLMCGIDSPGVQLAYKAARNALNDGIDYSNGACFWDGVDLKVNGKRAYRYARGFKFSDVHHNILSVAEPPSLKRRGFNGKFYEYTYMSTSGINKTIFWKLSNEFLATGGKQCI</sequence>
<dbReference type="KEGG" id="ladl:NCTC12735_00467"/>
<geneLocation type="plasmid" evidence="2 4">
    <name>9</name>
</geneLocation>
<name>A0A0W0R5C7_9GAMM</name>
<organism evidence="1 3">
    <name type="scientific">Legionella adelaidensis</name>
    <dbReference type="NCBI Taxonomy" id="45056"/>
    <lineage>
        <taxon>Bacteria</taxon>
        <taxon>Pseudomonadati</taxon>
        <taxon>Pseudomonadota</taxon>
        <taxon>Gammaproteobacteria</taxon>
        <taxon>Legionellales</taxon>
        <taxon>Legionellaceae</taxon>
        <taxon>Legionella</taxon>
    </lineage>
</organism>
<reference evidence="1 3" key="1">
    <citation type="submission" date="2015-11" db="EMBL/GenBank/DDBJ databases">
        <title>Identification of large and diverse effector repertoires of 38 Legionella species.</title>
        <authorList>
            <person name="Burstein D."/>
            <person name="Amaro F."/>
            <person name="Zusman T."/>
            <person name="Lifshitz Z."/>
            <person name="Cohen O."/>
            <person name="Gilbert J.A."/>
            <person name="Pupko T."/>
            <person name="Shuman H.A."/>
            <person name="Segal G."/>
        </authorList>
    </citation>
    <scope>NUCLEOTIDE SEQUENCE [LARGE SCALE GENOMIC DNA]</scope>
    <source>
        <strain evidence="1 3">1762-AUS-E</strain>
    </source>
</reference>
<accession>A0A0W0R5C7</accession>
<gene>
    <name evidence="1" type="ORF">Lade_0909</name>
    <name evidence="2" type="ORF">NCTC12735_00467</name>
</gene>
<dbReference type="RefSeq" id="WP_058461940.1">
    <property type="nucleotide sequence ID" value="NZ_LR134418.1"/>
</dbReference>
<dbReference type="PATRIC" id="fig|45056.6.peg.940"/>
<dbReference type="EMBL" id="LNKA01000001">
    <property type="protein sequence ID" value="KTC66251.1"/>
    <property type="molecule type" value="Genomic_DNA"/>
</dbReference>